<dbReference type="PRINTS" id="PR00023">
    <property type="entry name" value="ZPELLUCIDA"/>
</dbReference>
<dbReference type="Gene3D" id="2.60.40.3210">
    <property type="entry name" value="Zona pellucida, ZP-N domain"/>
    <property type="match status" value="1"/>
</dbReference>
<name>A0A8T0BCZ5_SILME</name>
<dbReference type="EMBL" id="JABFDY010000007">
    <property type="protein sequence ID" value="KAF7704951.1"/>
    <property type="molecule type" value="Genomic_DNA"/>
</dbReference>
<evidence type="ECO:0000313" key="7">
    <source>
        <dbReference type="Proteomes" id="UP000606274"/>
    </source>
</evidence>
<feature type="domain" description="ZP" evidence="5">
    <location>
        <begin position="119"/>
        <end position="370"/>
    </location>
</feature>
<dbReference type="PANTHER" id="PTHR14002:SF50">
    <property type="entry name" value="ALPHA-TECTORIN-LIKE-RELATED"/>
    <property type="match status" value="1"/>
</dbReference>
<dbReference type="Pfam" id="PF00100">
    <property type="entry name" value="Zona_pellucida"/>
    <property type="match status" value="1"/>
</dbReference>
<dbReference type="InterPro" id="IPR042235">
    <property type="entry name" value="ZP-C_dom"/>
</dbReference>
<sequence>MESQSRWTTAEDHVASQDQQARNLMPPQHNTEHNTVGLEPDFPFHMGCSYLLCIPALLLMSGVAVRPTTHPVSAALPVPCQVLNCTQDEICGTVNGVYGCVCGTNNSRPNPNIYDAIETCSASTGTLSLSRCQLFEAGYSEDVLHLNNQSCKGKVKNDRLVFDFDTNSNMCGSTLEKNSTHITFRNNVGTTDGMGVISHVSGLNIAFSCVYPLMQRISLSLGIEESVISKELSSVGFYQISMIPYIDSHFLHPYSGNVTLEVNQLMYIFMEVNQFNNNQTINNSQIALVLDNCWATPIDQIDSNIRWNLIINSCPNPADGTVAVLQNGVSTSSRFSFRMFTFTGLSNIIYLHCQVHLCLRDSENCTLPCI</sequence>
<keyword evidence="2" id="KW-1015">Disulfide bond</keyword>
<organism evidence="6 7">
    <name type="scientific">Silurus meridionalis</name>
    <name type="common">Southern catfish</name>
    <name type="synonym">Silurus soldatovi meridionalis</name>
    <dbReference type="NCBI Taxonomy" id="175797"/>
    <lineage>
        <taxon>Eukaryota</taxon>
        <taxon>Metazoa</taxon>
        <taxon>Chordata</taxon>
        <taxon>Craniata</taxon>
        <taxon>Vertebrata</taxon>
        <taxon>Euteleostomi</taxon>
        <taxon>Actinopterygii</taxon>
        <taxon>Neopterygii</taxon>
        <taxon>Teleostei</taxon>
        <taxon>Ostariophysi</taxon>
        <taxon>Siluriformes</taxon>
        <taxon>Siluridae</taxon>
        <taxon>Silurus</taxon>
    </lineage>
</organism>
<dbReference type="PROSITE" id="PS51034">
    <property type="entry name" value="ZP_2"/>
    <property type="match status" value="1"/>
</dbReference>
<dbReference type="InterPro" id="IPR055355">
    <property type="entry name" value="ZP-C"/>
</dbReference>
<keyword evidence="1" id="KW-0732">Signal</keyword>
<keyword evidence="7" id="KW-1185">Reference proteome</keyword>
<dbReference type="AlphaFoldDB" id="A0A8T0BCZ5"/>
<proteinExistence type="predicted"/>
<comment type="caution">
    <text evidence="6">The sequence shown here is derived from an EMBL/GenBank/DDBJ whole genome shotgun (WGS) entry which is preliminary data.</text>
</comment>
<feature type="region of interest" description="Disordered" evidence="4">
    <location>
        <begin position="1"/>
        <end position="34"/>
    </location>
</feature>
<keyword evidence="3" id="KW-0325">Glycoprotein</keyword>
<gene>
    <name evidence="6" type="ORF">HF521_020237</name>
</gene>
<accession>A0A8T0BCZ5</accession>
<evidence type="ECO:0000256" key="1">
    <source>
        <dbReference type="ARBA" id="ARBA00022729"/>
    </source>
</evidence>
<dbReference type="SMART" id="SM00241">
    <property type="entry name" value="ZP"/>
    <property type="match status" value="1"/>
</dbReference>
<evidence type="ECO:0000256" key="3">
    <source>
        <dbReference type="ARBA" id="ARBA00023180"/>
    </source>
</evidence>
<evidence type="ECO:0000256" key="2">
    <source>
        <dbReference type="ARBA" id="ARBA00023157"/>
    </source>
</evidence>
<evidence type="ECO:0000259" key="5">
    <source>
        <dbReference type="PROSITE" id="PS51034"/>
    </source>
</evidence>
<evidence type="ECO:0000313" key="6">
    <source>
        <dbReference type="EMBL" id="KAF7704951.1"/>
    </source>
</evidence>
<dbReference type="Gene3D" id="2.60.40.4100">
    <property type="entry name" value="Zona pellucida, ZP-C domain"/>
    <property type="match status" value="1"/>
</dbReference>
<dbReference type="Proteomes" id="UP000606274">
    <property type="component" value="Unassembled WGS sequence"/>
</dbReference>
<dbReference type="PANTHER" id="PTHR14002">
    <property type="entry name" value="ENDOGLIN/TGF-BETA RECEPTOR TYPE III"/>
    <property type="match status" value="1"/>
</dbReference>
<protein>
    <recommendedName>
        <fullName evidence="5">ZP domain-containing protein</fullName>
    </recommendedName>
</protein>
<dbReference type="InterPro" id="IPR001507">
    <property type="entry name" value="ZP_dom"/>
</dbReference>
<reference evidence="6" key="1">
    <citation type="submission" date="2020-08" db="EMBL/GenBank/DDBJ databases">
        <title>Chromosome-level assembly of Southern catfish (Silurus meridionalis) provides insights into visual adaptation to the nocturnal and benthic lifestyles.</title>
        <authorList>
            <person name="Zhang Y."/>
            <person name="Wang D."/>
            <person name="Peng Z."/>
        </authorList>
    </citation>
    <scope>NUCLEOTIDE SEQUENCE</scope>
    <source>
        <strain evidence="6">SWU-2019-XX</strain>
        <tissue evidence="6">Muscle</tissue>
    </source>
</reference>
<evidence type="ECO:0000256" key="4">
    <source>
        <dbReference type="SAM" id="MobiDB-lite"/>
    </source>
</evidence>
<dbReference type="InterPro" id="IPR048290">
    <property type="entry name" value="ZP_chr"/>
</dbReference>